<feature type="signal peptide" evidence="6">
    <location>
        <begin position="1"/>
        <end position="23"/>
    </location>
</feature>
<gene>
    <name evidence="10" type="ORF">D1614_01290</name>
</gene>
<keyword evidence="4" id="KW-0378">Hydrolase</keyword>
<reference evidence="10 11" key="1">
    <citation type="submission" date="2018-08" db="EMBL/GenBank/DDBJ databases">
        <title>Pallidiluteibacterium maritimus gen. nov., sp. nov., isolated from coastal sediment.</title>
        <authorList>
            <person name="Zhou L.Y."/>
        </authorList>
    </citation>
    <scope>NUCLEOTIDE SEQUENCE [LARGE SCALE GENOMIC DNA]</scope>
    <source>
        <strain evidence="10 11">XSD2</strain>
    </source>
</reference>
<evidence type="ECO:0000259" key="7">
    <source>
        <dbReference type="Pfam" id="PF00703"/>
    </source>
</evidence>
<dbReference type="SUPFAM" id="SSF49303">
    <property type="entry name" value="beta-Galactosidase/glucuronidase domain"/>
    <property type="match status" value="1"/>
</dbReference>
<dbReference type="InterPro" id="IPR036156">
    <property type="entry name" value="Beta-gal/glucu_dom_sf"/>
</dbReference>
<evidence type="ECO:0000256" key="2">
    <source>
        <dbReference type="ARBA" id="ARBA00007401"/>
    </source>
</evidence>
<dbReference type="EMBL" id="QWGR01000001">
    <property type="protein sequence ID" value="RIJ50600.1"/>
    <property type="molecule type" value="Genomic_DNA"/>
</dbReference>
<evidence type="ECO:0000256" key="1">
    <source>
        <dbReference type="ARBA" id="ARBA00001412"/>
    </source>
</evidence>
<evidence type="ECO:0000256" key="3">
    <source>
        <dbReference type="ARBA" id="ARBA00012756"/>
    </source>
</evidence>
<dbReference type="AlphaFoldDB" id="A0A399T2H8"/>
<evidence type="ECO:0000256" key="5">
    <source>
        <dbReference type="ARBA" id="ARBA00023295"/>
    </source>
</evidence>
<keyword evidence="6" id="KW-0732">Signal</keyword>
<dbReference type="Gene3D" id="3.20.20.80">
    <property type="entry name" value="Glycosidases"/>
    <property type="match status" value="1"/>
</dbReference>
<dbReference type="InterPro" id="IPR006103">
    <property type="entry name" value="Glyco_hydro_2_cat"/>
</dbReference>
<dbReference type="Pfam" id="PF02837">
    <property type="entry name" value="Glyco_hydro_2_N"/>
    <property type="match status" value="1"/>
</dbReference>
<dbReference type="InterPro" id="IPR017853">
    <property type="entry name" value="GH"/>
</dbReference>
<evidence type="ECO:0000259" key="8">
    <source>
        <dbReference type="Pfam" id="PF02836"/>
    </source>
</evidence>
<dbReference type="SUPFAM" id="SSF49785">
    <property type="entry name" value="Galactose-binding domain-like"/>
    <property type="match status" value="1"/>
</dbReference>
<evidence type="ECO:0000259" key="9">
    <source>
        <dbReference type="Pfam" id="PF02837"/>
    </source>
</evidence>
<dbReference type="SUPFAM" id="SSF51445">
    <property type="entry name" value="(Trans)glycosidases"/>
    <property type="match status" value="1"/>
</dbReference>
<dbReference type="InterPro" id="IPR008979">
    <property type="entry name" value="Galactose-bd-like_sf"/>
</dbReference>
<comment type="similarity">
    <text evidence="2">Belongs to the glycosyl hydrolase 2 family.</text>
</comment>
<dbReference type="InterPro" id="IPR050347">
    <property type="entry name" value="Bact_Beta-galactosidase"/>
</dbReference>
<dbReference type="Gene3D" id="2.60.40.10">
    <property type="entry name" value="Immunoglobulins"/>
    <property type="match status" value="1"/>
</dbReference>
<evidence type="ECO:0000313" key="11">
    <source>
        <dbReference type="Proteomes" id="UP000265926"/>
    </source>
</evidence>
<dbReference type="Pfam" id="PF02836">
    <property type="entry name" value="Glyco_hydro_2_C"/>
    <property type="match status" value="1"/>
</dbReference>
<dbReference type="GO" id="GO:0009341">
    <property type="term" value="C:beta-galactosidase complex"/>
    <property type="evidence" value="ECO:0007669"/>
    <property type="project" value="TreeGrafter"/>
</dbReference>
<evidence type="ECO:0000256" key="4">
    <source>
        <dbReference type="ARBA" id="ARBA00022801"/>
    </source>
</evidence>
<dbReference type="GO" id="GO:0004565">
    <property type="term" value="F:beta-galactosidase activity"/>
    <property type="evidence" value="ECO:0007669"/>
    <property type="project" value="UniProtKB-EC"/>
</dbReference>
<keyword evidence="11" id="KW-1185">Reference proteome</keyword>
<dbReference type="OrthoDB" id="9814867at2"/>
<comment type="caution">
    <text evidence="10">The sequence shown here is derived from an EMBL/GenBank/DDBJ whole genome shotgun (WGS) entry which is preliminary data.</text>
</comment>
<name>A0A399T2H8_9BACT</name>
<dbReference type="GO" id="GO:0005990">
    <property type="term" value="P:lactose catabolic process"/>
    <property type="evidence" value="ECO:0007669"/>
    <property type="project" value="TreeGrafter"/>
</dbReference>
<dbReference type="Pfam" id="PF00703">
    <property type="entry name" value="Glyco_hydro_2"/>
    <property type="match status" value="1"/>
</dbReference>
<dbReference type="PANTHER" id="PTHR46323">
    <property type="entry name" value="BETA-GALACTOSIDASE"/>
    <property type="match status" value="1"/>
</dbReference>
<proteinExistence type="inferred from homology"/>
<dbReference type="Proteomes" id="UP000265926">
    <property type="component" value="Unassembled WGS sequence"/>
</dbReference>
<dbReference type="Gene3D" id="2.60.120.260">
    <property type="entry name" value="Galactose-binding domain-like"/>
    <property type="match status" value="1"/>
</dbReference>
<protein>
    <recommendedName>
        <fullName evidence="3">beta-galactosidase</fullName>
        <ecNumber evidence="3">3.2.1.23</ecNumber>
    </recommendedName>
</protein>
<keyword evidence="5" id="KW-0326">Glycosidase</keyword>
<dbReference type="PROSITE" id="PS51257">
    <property type="entry name" value="PROKAR_LIPOPROTEIN"/>
    <property type="match status" value="1"/>
</dbReference>
<feature type="domain" description="Glycosyl hydrolases family 2 sugar binding" evidence="9">
    <location>
        <begin position="28"/>
        <end position="216"/>
    </location>
</feature>
<feature type="domain" description="Glycoside hydrolase family 2 catalytic" evidence="8">
    <location>
        <begin position="338"/>
        <end position="486"/>
    </location>
</feature>
<accession>A0A399T2H8</accession>
<organism evidence="10 11">
    <name type="scientific">Maribellus luteus</name>
    <dbReference type="NCBI Taxonomy" id="2305463"/>
    <lineage>
        <taxon>Bacteria</taxon>
        <taxon>Pseudomonadati</taxon>
        <taxon>Bacteroidota</taxon>
        <taxon>Bacteroidia</taxon>
        <taxon>Marinilabiliales</taxon>
        <taxon>Prolixibacteraceae</taxon>
        <taxon>Maribellus</taxon>
    </lineage>
</organism>
<dbReference type="EC" id="3.2.1.23" evidence="3"/>
<feature type="chain" id="PRO_5017320172" description="beta-galactosidase" evidence="6">
    <location>
        <begin position="24"/>
        <end position="941"/>
    </location>
</feature>
<dbReference type="RefSeq" id="WP_119436069.1">
    <property type="nucleotide sequence ID" value="NZ_QWGR01000001.1"/>
</dbReference>
<evidence type="ECO:0000256" key="6">
    <source>
        <dbReference type="SAM" id="SignalP"/>
    </source>
</evidence>
<comment type="catalytic activity">
    <reaction evidence="1">
        <text>Hydrolysis of terminal non-reducing beta-D-galactose residues in beta-D-galactosides.</text>
        <dbReference type="EC" id="3.2.1.23"/>
    </reaction>
</comment>
<evidence type="ECO:0000313" key="10">
    <source>
        <dbReference type="EMBL" id="RIJ50600.1"/>
    </source>
</evidence>
<feature type="domain" description="Glycoside hydrolase family 2 immunoglobulin-like beta-sandwich" evidence="7">
    <location>
        <begin position="224"/>
        <end position="328"/>
    </location>
</feature>
<dbReference type="InterPro" id="IPR013783">
    <property type="entry name" value="Ig-like_fold"/>
</dbReference>
<dbReference type="PANTHER" id="PTHR46323:SF2">
    <property type="entry name" value="BETA-GALACTOSIDASE"/>
    <property type="match status" value="1"/>
</dbReference>
<sequence length="941" mass="106150">MKTLFFYTLIILASFTGCSQRSASTIDLSGEWQFRTDPDDQGINEKWYTTDLPESVHLPRSMVENGKGDNITFETQWTGTLKNHFWFNDENYAPYTSAENVRIPYWLQPEKKYTGAAWYRKTIVIPEDWEQQHVKLNLERPHWESDVWINGEHVGTQNSLAVPHVFNVTSFLKAGENTLAIRIDNRVKEVDPGIDSHSITDHTQSNWNGIVGDLSLNASGKIFFDNVAVFPDVENKLLHIKATVVNTLKEPQTANLSAGAVLKNTGASVSKKSENYQLTPGTNKLTMSYPLGKDALLWDEFNPNVYELILQLKAGKETDHKTIDFGLREFKPEGTRFTNNGRPVFLRGTLECAIFPLTGYPPTGTEYWEKIYSAVKAHGLNHVRFHSWCPPEAAFKAADEMGIYLQVECSSWANVSTQLGSGLPIDQYIMDESERIVDAYGNHPSFVMMAYGNEPGGPHHAEFLTGFVKHWAEKDSRRVYTSGGGWPALVVNQYHNIPQPRIQRWNEGLNSIINSEPPRSNYDWTDKIAQYDIPVVSHEIGQWCVYPNFREIEKYTGVLKAKNFELFRESLKAHHMEELADSFLLASGKLQALCYKADIEAALRTPGFAGFQLLDLHDFPGQGTALVGVLDPFWEEKGYISPEEYRRFCNTTVPLARLPKRVFNEGESLTAAIEVAHFGENPISANPAWKLTEGDKTIAEGTLGQQNISIGNGLQLGQVVYEFQAENRPRKVTLEVNIDGFFNSWDCWVYPAQVPSVSKNIRVVNTLDKRTIDALKNGEDVLLTTLKGSTNAAYGGDIGIGFSSIFWNTAWTGGQKPHTLGILCDPEHPALEQFPTEYHSNWQWWDAMSHSNAIMLEAFSQPLQPIVRVIDDWVTNRQLALLFEARVGKGKLLVSGIDLTSDLENRPEARQLKYSLLQYMSSEKFAPASELAPEEIQKMFN</sequence>
<dbReference type="InterPro" id="IPR006104">
    <property type="entry name" value="Glyco_hydro_2_N"/>
</dbReference>
<dbReference type="InterPro" id="IPR006102">
    <property type="entry name" value="Ig-like_GH2"/>
</dbReference>